<dbReference type="Gene3D" id="2.10.250.10">
    <property type="entry name" value="Calreticulin/calnexin, P domain"/>
    <property type="match status" value="2"/>
</dbReference>
<dbReference type="GO" id="GO:0005509">
    <property type="term" value="F:calcium ion binding"/>
    <property type="evidence" value="ECO:0007669"/>
    <property type="project" value="InterPro"/>
</dbReference>
<dbReference type="Pfam" id="PF00262">
    <property type="entry name" value="Calreticulin"/>
    <property type="match status" value="4"/>
</dbReference>
<evidence type="ECO:0000256" key="1">
    <source>
        <dbReference type="ARBA" id="ARBA00004319"/>
    </source>
</evidence>
<feature type="compositionally biased region" description="Basic and acidic residues" evidence="12">
    <location>
        <begin position="782"/>
        <end position="798"/>
    </location>
</feature>
<sequence>MPFRSTLCLGALATASGKVYFSETFGSGWESRWTPSEWKKSDGTQGTWKLSAGKWYGNEAEDEGVQTAEDSRFFGLAAGFDSFSNAGKELIIQYQAKYEKDIECGGGYVKVGPKLDDPKTFGDPTPYNVMFGPDKCGYTKRTHLIFSYKGKNVLKKTDLPYKQEGEGTSHVYRLILKPDNTAKVEIDGEQVYEGSLKEDWEMLAAKEIKDPDDKKPSDWVDDSMMDDPEDKKPDGWVEEKRIVDANAKKPDDWDDEEDGEWEAPMIDNPDYKGEWTIKRISNPAYKGFWEAKKIANPEYVDDDSLYKYDDFGFIGFDLWQVKGNTIFDNVIITDDVAEADKFVAKWKALSEVEKAKKKEEDDKKAEEAKAAASSDSKDDDDDDDADSEAEAFNAGSRAFVMSAAAPRSGAWLAPQRQDADAFIFSLTREVAMHRVLLLGAVTSASGKVYFSETFGDGWESRWTPSEWKKSDGTQGTWQLSAGKWFGNEAEDKGVQTAEDSRFFGLAAGFDSFSNAGKELIIQYQAKYEKDIECGGGYVKVGPKLDDPKTFGDPTPYNVMFGPDKCGYTKRTHLIFSYKGKNVLKKTDLPYKQEGEGTSHVYRLILKPDNTAKVEIDGEQVYEGSLKEDWEMLAAKEIKDPDDKKPSDWVDDSMMDDPEDKKPDGWVEEKRIVDANAKKPDDWDDEEDGEWEAPMIDNPDYKGEWTIKRISNPAYKGFWEAKKIANPEYVDDDSLYKYDDFGFIGFDLWQVKGNTIFDNVIITDDVAEADKFVAKWKALSEVEKAKKKEEDDKKAEEAKAAASSDSKDDDDDDDADSED</sequence>
<feature type="region of interest" description="Disordered" evidence="12">
    <location>
        <begin position="207"/>
        <end position="234"/>
    </location>
</feature>
<dbReference type="InterPro" id="IPR018124">
    <property type="entry name" value="Calret/calnex_CS"/>
</dbReference>
<dbReference type="PANTHER" id="PTHR11073:SF2">
    <property type="entry name" value="CALRETICULIN"/>
    <property type="match status" value="1"/>
</dbReference>
<name>A0AA36N9E1_9DINO</name>
<feature type="compositionally biased region" description="Acidic residues" evidence="12">
    <location>
        <begin position="219"/>
        <end position="228"/>
    </location>
</feature>
<dbReference type="GO" id="GO:0036503">
    <property type="term" value="P:ERAD pathway"/>
    <property type="evidence" value="ECO:0007669"/>
    <property type="project" value="TreeGrafter"/>
</dbReference>
<evidence type="ECO:0000256" key="11">
    <source>
        <dbReference type="RuleBase" id="RU362126"/>
    </source>
</evidence>
<feature type="compositionally biased region" description="Basic and acidic residues" evidence="12">
    <location>
        <begin position="355"/>
        <end position="369"/>
    </location>
</feature>
<keyword evidence="3" id="KW-0479">Metal-binding</keyword>
<proteinExistence type="inferred from homology"/>
<protein>
    <recommendedName>
        <fullName evidence="15">Calreticulin</fullName>
    </recommendedName>
</protein>
<keyword evidence="8" id="KW-0862">Zinc</keyword>
<dbReference type="EMBL" id="CAUJNA010003317">
    <property type="protein sequence ID" value="CAJ1398962.1"/>
    <property type="molecule type" value="Genomic_DNA"/>
</dbReference>
<dbReference type="GO" id="GO:0005788">
    <property type="term" value="C:endoplasmic reticulum lumen"/>
    <property type="evidence" value="ECO:0007669"/>
    <property type="project" value="UniProtKB-SubCell"/>
</dbReference>
<comment type="subcellular location">
    <subcellularLocation>
        <location evidence="1">Endoplasmic reticulum lumen</location>
    </subcellularLocation>
</comment>
<gene>
    <name evidence="13" type="ORF">EVOR1521_LOCUS22603</name>
</gene>
<feature type="compositionally biased region" description="Basic and acidic residues" evidence="12">
    <location>
        <begin position="207"/>
        <end position="218"/>
    </location>
</feature>
<dbReference type="InterPro" id="IPR013320">
    <property type="entry name" value="ConA-like_dom_sf"/>
</dbReference>
<evidence type="ECO:0000256" key="6">
    <source>
        <dbReference type="ARBA" id="ARBA00022737"/>
    </source>
</evidence>
<keyword evidence="4" id="KW-0732">Signal</keyword>
<evidence type="ECO:0000256" key="9">
    <source>
        <dbReference type="ARBA" id="ARBA00022837"/>
    </source>
</evidence>
<dbReference type="GO" id="GO:0005789">
    <property type="term" value="C:endoplasmic reticulum membrane"/>
    <property type="evidence" value="ECO:0007669"/>
    <property type="project" value="TreeGrafter"/>
</dbReference>
<feature type="region of interest" description="Disordered" evidence="12">
    <location>
        <begin position="355"/>
        <end position="388"/>
    </location>
</feature>
<evidence type="ECO:0000256" key="7">
    <source>
        <dbReference type="ARBA" id="ARBA00022824"/>
    </source>
</evidence>
<keyword evidence="9" id="KW-0106">Calcium</keyword>
<reference evidence="13" key="1">
    <citation type="submission" date="2023-08" db="EMBL/GenBank/DDBJ databases">
        <authorList>
            <person name="Chen Y."/>
            <person name="Shah S."/>
            <person name="Dougan E. K."/>
            <person name="Thang M."/>
            <person name="Chan C."/>
        </authorList>
    </citation>
    <scope>NUCLEOTIDE SEQUENCE</scope>
</reference>
<feature type="compositionally biased region" description="Acidic residues" evidence="12">
    <location>
        <begin position="377"/>
        <end position="388"/>
    </location>
</feature>
<dbReference type="FunFam" id="2.10.250.10:FF:000002">
    <property type="entry name" value="Calreticulin"/>
    <property type="match status" value="2"/>
</dbReference>
<evidence type="ECO:0000256" key="5">
    <source>
        <dbReference type="ARBA" id="ARBA00022734"/>
    </source>
</evidence>
<feature type="region of interest" description="Disordered" evidence="12">
    <location>
        <begin position="636"/>
        <end position="663"/>
    </location>
</feature>
<dbReference type="InterPro" id="IPR009033">
    <property type="entry name" value="Calreticulin/calnexin_P_dom_sf"/>
</dbReference>
<dbReference type="AlphaFoldDB" id="A0AA36N9E1"/>
<evidence type="ECO:0000256" key="12">
    <source>
        <dbReference type="SAM" id="MobiDB-lite"/>
    </source>
</evidence>
<evidence type="ECO:0008006" key="15">
    <source>
        <dbReference type="Google" id="ProtNLM"/>
    </source>
</evidence>
<dbReference type="PROSITE" id="PS00805">
    <property type="entry name" value="CALRETICULIN_REPEAT"/>
    <property type="match status" value="2"/>
</dbReference>
<comment type="similarity">
    <text evidence="2 11">Belongs to the calreticulin family.</text>
</comment>
<dbReference type="GO" id="GO:0051082">
    <property type="term" value="F:unfolded protein binding"/>
    <property type="evidence" value="ECO:0007669"/>
    <property type="project" value="InterPro"/>
</dbReference>
<dbReference type="PRINTS" id="PR00626">
    <property type="entry name" value="CALRETICULIN"/>
</dbReference>
<comment type="caution">
    <text evidence="13">The sequence shown here is derived from an EMBL/GenBank/DDBJ whole genome shotgun (WGS) entry which is preliminary data.</text>
</comment>
<evidence type="ECO:0000256" key="10">
    <source>
        <dbReference type="ARBA" id="ARBA00023186"/>
    </source>
</evidence>
<dbReference type="SUPFAM" id="SSF49899">
    <property type="entry name" value="Concanavalin A-like lectins/glucanases"/>
    <property type="match status" value="2"/>
</dbReference>
<evidence type="ECO:0000256" key="2">
    <source>
        <dbReference type="ARBA" id="ARBA00010983"/>
    </source>
</evidence>
<dbReference type="PROSITE" id="PS00804">
    <property type="entry name" value="CALRETICULIN_2"/>
    <property type="match status" value="2"/>
</dbReference>
<dbReference type="PANTHER" id="PTHR11073">
    <property type="entry name" value="CALRETICULIN AND CALNEXIN"/>
    <property type="match status" value="1"/>
</dbReference>
<evidence type="ECO:0000256" key="8">
    <source>
        <dbReference type="ARBA" id="ARBA00022833"/>
    </source>
</evidence>
<feature type="compositionally biased region" description="Acidic residues" evidence="12">
    <location>
        <begin position="806"/>
        <end position="818"/>
    </location>
</feature>
<evidence type="ECO:0000313" key="13">
    <source>
        <dbReference type="EMBL" id="CAJ1398962.1"/>
    </source>
</evidence>
<feature type="region of interest" description="Disordered" evidence="12">
    <location>
        <begin position="782"/>
        <end position="818"/>
    </location>
</feature>
<feature type="compositionally biased region" description="Acidic residues" evidence="12">
    <location>
        <begin position="648"/>
        <end position="657"/>
    </location>
</feature>
<dbReference type="InterPro" id="IPR001580">
    <property type="entry name" value="Calret/calnex"/>
</dbReference>
<keyword evidence="7 11" id="KW-0256">Endoplasmic reticulum</keyword>
<feature type="compositionally biased region" description="Basic and acidic residues" evidence="12">
    <location>
        <begin position="636"/>
        <end position="647"/>
    </location>
</feature>
<dbReference type="GO" id="GO:0006457">
    <property type="term" value="P:protein folding"/>
    <property type="evidence" value="ECO:0007669"/>
    <property type="project" value="InterPro"/>
</dbReference>
<dbReference type="GO" id="GO:0030246">
    <property type="term" value="F:carbohydrate binding"/>
    <property type="evidence" value="ECO:0007669"/>
    <property type="project" value="UniProtKB-KW"/>
</dbReference>
<dbReference type="Proteomes" id="UP001178507">
    <property type="component" value="Unassembled WGS sequence"/>
</dbReference>
<evidence type="ECO:0000256" key="3">
    <source>
        <dbReference type="ARBA" id="ARBA00022723"/>
    </source>
</evidence>
<dbReference type="Gene3D" id="2.60.120.200">
    <property type="match status" value="2"/>
</dbReference>
<keyword evidence="6" id="KW-0677">Repeat</keyword>
<organism evidence="13 14">
    <name type="scientific">Effrenium voratum</name>
    <dbReference type="NCBI Taxonomy" id="2562239"/>
    <lineage>
        <taxon>Eukaryota</taxon>
        <taxon>Sar</taxon>
        <taxon>Alveolata</taxon>
        <taxon>Dinophyceae</taxon>
        <taxon>Suessiales</taxon>
        <taxon>Symbiodiniaceae</taxon>
        <taxon>Effrenium</taxon>
    </lineage>
</organism>
<evidence type="ECO:0000313" key="14">
    <source>
        <dbReference type="Proteomes" id="UP001178507"/>
    </source>
</evidence>
<keyword evidence="14" id="KW-1185">Reference proteome</keyword>
<evidence type="ECO:0000256" key="4">
    <source>
        <dbReference type="ARBA" id="ARBA00022729"/>
    </source>
</evidence>
<accession>A0AA36N9E1</accession>
<keyword evidence="5" id="KW-0430">Lectin</keyword>
<dbReference type="SUPFAM" id="SSF63887">
    <property type="entry name" value="P-domain of calnexin/calreticulin"/>
    <property type="match status" value="2"/>
</dbReference>
<keyword evidence="10 11" id="KW-0143">Chaperone</keyword>